<gene>
    <name evidence="8" type="ORF">HPP92_019260</name>
</gene>
<feature type="domain" description="Nodulin-like" evidence="6">
    <location>
        <begin position="18"/>
        <end position="262"/>
    </location>
</feature>
<feature type="transmembrane region" description="Helical" evidence="5">
    <location>
        <begin position="384"/>
        <end position="405"/>
    </location>
</feature>
<evidence type="ECO:0000259" key="7">
    <source>
        <dbReference type="Pfam" id="PF23262"/>
    </source>
</evidence>
<comment type="subcellular location">
    <subcellularLocation>
        <location evidence="1">Membrane</location>
        <topology evidence="1">Multi-pass membrane protein</topology>
    </subcellularLocation>
</comment>
<evidence type="ECO:0000313" key="8">
    <source>
        <dbReference type="EMBL" id="KAG0465096.1"/>
    </source>
</evidence>
<keyword evidence="4 5" id="KW-0472">Membrane</keyword>
<feature type="transmembrane region" description="Helical" evidence="5">
    <location>
        <begin position="352"/>
        <end position="372"/>
    </location>
</feature>
<feature type="domain" description="NFD4 C-terminal" evidence="7">
    <location>
        <begin position="313"/>
        <end position="505"/>
    </location>
</feature>
<dbReference type="InterPro" id="IPR036259">
    <property type="entry name" value="MFS_trans_sf"/>
</dbReference>
<feature type="transmembrane region" description="Helical" evidence="5">
    <location>
        <begin position="243"/>
        <end position="267"/>
    </location>
</feature>
<dbReference type="Pfam" id="PF23262">
    <property type="entry name" value="NFD4_C"/>
    <property type="match status" value="1"/>
</dbReference>
<sequence>MFGNCMKKENGTSVSILPWLTLAAVIWIQAIGSTNTDFAAYSSELKSRLNITQLKLNNLAVASDAGKLFGWISGFAAARLPLWSVLAIGSALGAFGYGIQFLFLVRKISSLSYAEFFLLNLLNGNSVCWLNTACYVSVMRQFSPADHGAVLGLTTSYSALTAKVYLALAHLVLGRGADRRGFLLLNAATPAVLGLMAMPTLAAMGPRPDDVLTGMAAVFIIAGATGAYAIVETTVESMRDAPGMVPAMVFLLMVAAVVLVPVARMAWRVVGRRRKEEPKSVADLREVAHVEKGKREEREEGVTVARVEGSVKGVCDLVGRVNFWVYFMVYLFGSTLGLVYGNNLGQIAQSRAVSESILISLSSSFGFFGKLSTTPISAFSRRRISTTATMAALMVAMSGAFFVLLRPSDAALFVGTAVIGFSTGAMTSIAVSLTAELFGQENFGVNHNIVIANIPIGSFLFGSIAAIVYGHRARSRGGGVCVGVDCYRTTFAVWGCVCCFGAFLSIDS</sequence>
<evidence type="ECO:0000256" key="2">
    <source>
        <dbReference type="ARBA" id="ARBA00022692"/>
    </source>
</evidence>
<protein>
    <recommendedName>
        <fullName evidence="10">Nodulin-like domain-containing protein</fullName>
    </recommendedName>
</protein>
<feature type="transmembrane region" description="Helical" evidence="5">
    <location>
        <begin position="447"/>
        <end position="469"/>
    </location>
</feature>
<dbReference type="AlphaFoldDB" id="A0A835Q2K1"/>
<evidence type="ECO:0000256" key="4">
    <source>
        <dbReference type="ARBA" id="ARBA00023136"/>
    </source>
</evidence>
<evidence type="ECO:0000313" key="9">
    <source>
        <dbReference type="Proteomes" id="UP000639772"/>
    </source>
</evidence>
<feature type="transmembrane region" description="Helical" evidence="5">
    <location>
        <begin position="183"/>
        <end position="205"/>
    </location>
</feature>
<reference evidence="8 9" key="1">
    <citation type="journal article" date="2020" name="Nat. Food">
        <title>A phased Vanilla planifolia genome enables genetic improvement of flavour and production.</title>
        <authorList>
            <person name="Hasing T."/>
            <person name="Tang H."/>
            <person name="Brym M."/>
            <person name="Khazi F."/>
            <person name="Huang T."/>
            <person name="Chambers A.H."/>
        </authorList>
    </citation>
    <scope>NUCLEOTIDE SEQUENCE [LARGE SCALE GENOMIC DNA]</scope>
    <source>
        <tissue evidence="8">Leaf</tissue>
    </source>
</reference>
<name>A0A835Q2K1_VANPL</name>
<dbReference type="PANTHER" id="PTHR21576:SF11">
    <property type="entry name" value="MAJOR FACILITATOR SUPERFAMILY PROTEIN"/>
    <property type="match status" value="1"/>
</dbReference>
<feature type="transmembrane region" description="Helical" evidence="5">
    <location>
        <begin position="117"/>
        <end position="138"/>
    </location>
</feature>
<comment type="caution">
    <text evidence="8">The sequence shown here is derived from an EMBL/GenBank/DDBJ whole genome shotgun (WGS) entry which is preliminary data.</text>
</comment>
<keyword evidence="2 5" id="KW-0812">Transmembrane</keyword>
<evidence type="ECO:0000256" key="5">
    <source>
        <dbReference type="SAM" id="Phobius"/>
    </source>
</evidence>
<dbReference type="InterPro" id="IPR056555">
    <property type="entry name" value="NFD4_C"/>
</dbReference>
<dbReference type="Gene3D" id="1.20.1250.20">
    <property type="entry name" value="MFS general substrate transporter like domains"/>
    <property type="match status" value="1"/>
</dbReference>
<feature type="transmembrane region" description="Helical" evidence="5">
    <location>
        <begin position="412"/>
        <end position="435"/>
    </location>
</feature>
<dbReference type="PANTHER" id="PTHR21576">
    <property type="entry name" value="UNCHARACTERIZED NODULIN-LIKE PROTEIN"/>
    <property type="match status" value="1"/>
</dbReference>
<feature type="transmembrane region" description="Helical" evidence="5">
    <location>
        <begin position="12"/>
        <end position="32"/>
    </location>
</feature>
<feature type="transmembrane region" description="Helical" evidence="5">
    <location>
        <begin position="323"/>
        <end position="340"/>
    </location>
</feature>
<dbReference type="Pfam" id="PF06813">
    <property type="entry name" value="Nodulin-like"/>
    <property type="match status" value="1"/>
</dbReference>
<feature type="transmembrane region" description="Helical" evidence="5">
    <location>
        <begin position="150"/>
        <end position="171"/>
    </location>
</feature>
<evidence type="ECO:0008006" key="10">
    <source>
        <dbReference type="Google" id="ProtNLM"/>
    </source>
</evidence>
<evidence type="ECO:0000256" key="1">
    <source>
        <dbReference type="ARBA" id="ARBA00004141"/>
    </source>
</evidence>
<dbReference type="SUPFAM" id="SSF103473">
    <property type="entry name" value="MFS general substrate transporter"/>
    <property type="match status" value="1"/>
</dbReference>
<dbReference type="InterPro" id="IPR010658">
    <property type="entry name" value="Nodulin-like"/>
</dbReference>
<feature type="transmembrane region" description="Helical" evidence="5">
    <location>
        <begin position="82"/>
        <end position="105"/>
    </location>
</feature>
<accession>A0A835Q2K1</accession>
<keyword evidence="3 5" id="KW-1133">Transmembrane helix</keyword>
<evidence type="ECO:0000256" key="3">
    <source>
        <dbReference type="ARBA" id="ARBA00022989"/>
    </source>
</evidence>
<dbReference type="Proteomes" id="UP000639772">
    <property type="component" value="Chromosome 10"/>
</dbReference>
<dbReference type="EMBL" id="JADCNM010000010">
    <property type="protein sequence ID" value="KAG0465096.1"/>
    <property type="molecule type" value="Genomic_DNA"/>
</dbReference>
<dbReference type="GO" id="GO:0016020">
    <property type="term" value="C:membrane"/>
    <property type="evidence" value="ECO:0007669"/>
    <property type="project" value="UniProtKB-SubCell"/>
</dbReference>
<evidence type="ECO:0000259" key="6">
    <source>
        <dbReference type="Pfam" id="PF06813"/>
    </source>
</evidence>
<dbReference type="OrthoDB" id="410267at2759"/>
<proteinExistence type="predicted"/>
<feature type="transmembrane region" description="Helical" evidence="5">
    <location>
        <begin position="211"/>
        <end position="231"/>
    </location>
</feature>
<organism evidence="8 9">
    <name type="scientific">Vanilla planifolia</name>
    <name type="common">Vanilla</name>
    <dbReference type="NCBI Taxonomy" id="51239"/>
    <lineage>
        <taxon>Eukaryota</taxon>
        <taxon>Viridiplantae</taxon>
        <taxon>Streptophyta</taxon>
        <taxon>Embryophyta</taxon>
        <taxon>Tracheophyta</taxon>
        <taxon>Spermatophyta</taxon>
        <taxon>Magnoliopsida</taxon>
        <taxon>Liliopsida</taxon>
        <taxon>Asparagales</taxon>
        <taxon>Orchidaceae</taxon>
        <taxon>Vanilloideae</taxon>
        <taxon>Vanilleae</taxon>
        <taxon>Vanilla</taxon>
    </lineage>
</organism>